<evidence type="ECO:0000313" key="4">
    <source>
        <dbReference type="Proteomes" id="UP000051048"/>
    </source>
</evidence>
<dbReference type="Gene3D" id="2.30.30.940">
    <property type="match status" value="1"/>
</dbReference>
<dbReference type="Proteomes" id="UP000051048">
    <property type="component" value="Unassembled WGS sequence"/>
</dbReference>
<dbReference type="GO" id="GO:0005524">
    <property type="term" value="F:ATP binding"/>
    <property type="evidence" value="ECO:0007669"/>
    <property type="project" value="UniProtKB-KW"/>
</dbReference>
<sequence length="725" mass="84197">MDFKNQYQVARKFLKTKDYSQAQALYAELYQRMPDYKSVRYFYAKTLFLLKHKTQALQLLDEFLASRKETNRGSAFLLRAQIRFKQKHYELARQDLAQARNYGKQLQRIAKLHAKLPPRKKQPARGEYPRYVKIKLERYSSSQAPICRSQEPFFRGKYLILTHLTNAQKEQLASKQWLELYLNEPQEGQVKNYLTCQVLDDRDYYRKYLPQLKSWYQITRFNDYLEEDKYFHDKWARSKVFALLLTRIFSQTEIHQNLLQADLLSEMEEHHLAACLDLVKLKQSGESLPLSQADQIEDLDLLRDFGFICAQNCQNTIHLADKCHYERKILALLKAQSKMALPFKHPEKGLRPTREQLAFMKWLYAQKNRVVSLLGVGGSGKTFTLGKILDSDKVLALAPTHKARLNLSAHGFKHNQTIQSLLYQAENKQEFEPKQPYQVIVIDEVSMVTTEMLAKLVDFLGTDYRYLLVGDDQQLPPVSQDEDALTVCGNLMYFLKQKSATFYFQANLRCQNPATKDLIKQVRQKDIQALAHNTAFKEVSFQAMINAKSQKLSNEACLILAHTNRMVAEINRIFWEKLPAPNQEKTPFFIRGSYGRGGFFVGAQVVFYQNDDASQEYGYTNSEFGQVTKLSQEKYQIFVEVETSQRTYKLPLKRAEEDLLLAYGLTVHKAQGSGAEQVYITELSDFKLAYTAVSRSKNQLYFCGCDRQALLAAVNYQPHEKVNIY</sequence>
<dbReference type="CDD" id="cd18809">
    <property type="entry name" value="SF1_C_RecD"/>
    <property type="match status" value="1"/>
</dbReference>
<keyword evidence="2" id="KW-0067">ATP-binding</keyword>
<dbReference type="PATRIC" id="fig|1423740.3.peg.1647"/>
<dbReference type="Gene3D" id="1.25.40.10">
    <property type="entry name" value="Tetratricopeptide repeat domain"/>
    <property type="match status" value="1"/>
</dbReference>
<dbReference type="PANTHER" id="PTHR43788:SF6">
    <property type="entry name" value="DNA HELICASE B"/>
    <property type="match status" value="1"/>
</dbReference>
<dbReference type="GO" id="GO:0003678">
    <property type="term" value="F:DNA helicase activity"/>
    <property type="evidence" value="ECO:0007669"/>
    <property type="project" value="UniProtKB-ARBA"/>
</dbReference>
<dbReference type="EMBL" id="AZFH01000181">
    <property type="protein sequence ID" value="KRL77120.1"/>
    <property type="molecule type" value="Genomic_DNA"/>
</dbReference>
<keyword evidence="3" id="KW-0540">Nuclease</keyword>
<accession>A0A0R1T712</accession>
<dbReference type="RefSeq" id="WP_025020291.1">
    <property type="nucleotide sequence ID" value="NZ_AZFH01000181.1"/>
</dbReference>
<dbReference type="InterPro" id="IPR027417">
    <property type="entry name" value="P-loop_NTPase"/>
</dbReference>
<dbReference type="InterPro" id="IPR011990">
    <property type="entry name" value="TPR-like_helical_dom_sf"/>
</dbReference>
<dbReference type="Pfam" id="PF14559">
    <property type="entry name" value="TPR_19"/>
    <property type="match status" value="1"/>
</dbReference>
<dbReference type="SUPFAM" id="SSF48452">
    <property type="entry name" value="TPR-like"/>
    <property type="match status" value="1"/>
</dbReference>
<keyword evidence="3" id="KW-0378">Hydrolase</keyword>
<protein>
    <submittedName>
        <fullName evidence="3">Exonuclease V, alpha subunit</fullName>
    </submittedName>
</protein>
<dbReference type="OrthoDB" id="9803432at2"/>
<dbReference type="AlphaFoldDB" id="A0A0R1T712"/>
<keyword evidence="3" id="KW-0269">Exonuclease</keyword>
<proteinExistence type="predicted"/>
<evidence type="ECO:0000256" key="2">
    <source>
        <dbReference type="ARBA" id="ARBA00022840"/>
    </source>
</evidence>
<dbReference type="STRING" id="1423740.FC36_GL001522"/>
<dbReference type="GO" id="GO:0004527">
    <property type="term" value="F:exonuclease activity"/>
    <property type="evidence" value="ECO:0007669"/>
    <property type="project" value="UniProtKB-KW"/>
</dbReference>
<evidence type="ECO:0000313" key="3">
    <source>
        <dbReference type="EMBL" id="KRL77120.1"/>
    </source>
</evidence>
<evidence type="ECO:0000256" key="1">
    <source>
        <dbReference type="ARBA" id="ARBA00022741"/>
    </source>
</evidence>
<reference evidence="3 4" key="1">
    <citation type="journal article" date="2015" name="Genome Announc.">
        <title>Expanding the biotechnology potential of lactobacilli through comparative genomics of 213 strains and associated genera.</title>
        <authorList>
            <person name="Sun Z."/>
            <person name="Harris H.M."/>
            <person name="McCann A."/>
            <person name="Guo C."/>
            <person name="Argimon S."/>
            <person name="Zhang W."/>
            <person name="Yang X."/>
            <person name="Jeffery I.B."/>
            <person name="Cooney J.C."/>
            <person name="Kagawa T.F."/>
            <person name="Liu W."/>
            <person name="Song Y."/>
            <person name="Salvetti E."/>
            <person name="Wrobel A."/>
            <person name="Rasinkangas P."/>
            <person name="Parkhill J."/>
            <person name="Rea M.C."/>
            <person name="O'Sullivan O."/>
            <person name="Ritari J."/>
            <person name="Douillard F.P."/>
            <person name="Paul Ross R."/>
            <person name="Yang R."/>
            <person name="Briner A.E."/>
            <person name="Felis G.E."/>
            <person name="de Vos W.M."/>
            <person name="Barrangou R."/>
            <person name="Klaenhammer T.R."/>
            <person name="Caufield P.W."/>
            <person name="Cui Y."/>
            <person name="Zhang H."/>
            <person name="O'Toole P.W."/>
        </authorList>
    </citation>
    <scope>NUCLEOTIDE SEQUENCE [LARGE SCALE GENOMIC DNA]</scope>
    <source>
        <strain evidence="3 4">DSM 15833</strain>
    </source>
</reference>
<organism evidence="3 4">
    <name type="scientific">Ligilactobacillus equi DSM 15833 = JCM 10991</name>
    <dbReference type="NCBI Taxonomy" id="1423740"/>
    <lineage>
        <taxon>Bacteria</taxon>
        <taxon>Bacillati</taxon>
        <taxon>Bacillota</taxon>
        <taxon>Bacilli</taxon>
        <taxon>Lactobacillales</taxon>
        <taxon>Lactobacillaceae</taxon>
        <taxon>Ligilactobacillus</taxon>
    </lineage>
</organism>
<gene>
    <name evidence="3" type="ORF">FC36_GL001522</name>
</gene>
<dbReference type="InterPro" id="IPR050534">
    <property type="entry name" value="Coronavir_polyprotein_1ab"/>
</dbReference>
<dbReference type="PANTHER" id="PTHR43788">
    <property type="entry name" value="DNA2/NAM7 HELICASE FAMILY MEMBER"/>
    <property type="match status" value="1"/>
</dbReference>
<keyword evidence="1" id="KW-0547">Nucleotide-binding</keyword>
<dbReference type="SUPFAM" id="SSF52540">
    <property type="entry name" value="P-loop containing nucleoside triphosphate hydrolases"/>
    <property type="match status" value="2"/>
</dbReference>
<dbReference type="Gene3D" id="3.40.50.300">
    <property type="entry name" value="P-loop containing nucleotide triphosphate hydrolases"/>
    <property type="match status" value="2"/>
</dbReference>
<name>A0A0R1T712_9LACO</name>
<dbReference type="Pfam" id="PF13604">
    <property type="entry name" value="AAA_30"/>
    <property type="match status" value="1"/>
</dbReference>
<comment type="caution">
    <text evidence="3">The sequence shown here is derived from an EMBL/GenBank/DDBJ whole genome shotgun (WGS) entry which is preliminary data.</text>
</comment>